<dbReference type="EMBL" id="SRPS01000065">
    <property type="protein sequence ID" value="KAG5970986.1"/>
    <property type="molecule type" value="Genomic_DNA"/>
</dbReference>
<dbReference type="AlphaFoldDB" id="A0A9P7MW21"/>
<reference evidence="2" key="1">
    <citation type="journal article" date="2020" name="bioRxiv">
        <title>Whole genome comparisons of ergot fungi reveals the divergence and evolution of species within the genus Claviceps are the result of varying mechanisms driving genome evolution and host range expansion.</title>
        <authorList>
            <person name="Wyka S.A."/>
            <person name="Mondo S.J."/>
            <person name="Liu M."/>
            <person name="Dettman J."/>
            <person name="Nalam V."/>
            <person name="Broders K.D."/>
        </authorList>
    </citation>
    <scope>NUCLEOTIDE SEQUENCE</scope>
    <source>
        <strain evidence="2">CCC 1102</strain>
    </source>
</reference>
<proteinExistence type="predicted"/>
<name>A0A9P7MW21_9HYPO</name>
<protein>
    <submittedName>
        <fullName evidence="2">Uncharacterized protein</fullName>
    </submittedName>
</protein>
<evidence type="ECO:0000256" key="1">
    <source>
        <dbReference type="SAM" id="MobiDB-lite"/>
    </source>
</evidence>
<organism evidence="2 3">
    <name type="scientific">Claviceps arundinis</name>
    <dbReference type="NCBI Taxonomy" id="1623583"/>
    <lineage>
        <taxon>Eukaryota</taxon>
        <taxon>Fungi</taxon>
        <taxon>Dikarya</taxon>
        <taxon>Ascomycota</taxon>
        <taxon>Pezizomycotina</taxon>
        <taxon>Sordariomycetes</taxon>
        <taxon>Hypocreomycetidae</taxon>
        <taxon>Hypocreales</taxon>
        <taxon>Clavicipitaceae</taxon>
        <taxon>Claviceps</taxon>
    </lineage>
</organism>
<evidence type="ECO:0000313" key="2">
    <source>
        <dbReference type="EMBL" id="KAG5970986.1"/>
    </source>
</evidence>
<comment type="caution">
    <text evidence="2">The sequence shown here is derived from an EMBL/GenBank/DDBJ whole genome shotgun (WGS) entry which is preliminary data.</text>
</comment>
<feature type="region of interest" description="Disordered" evidence="1">
    <location>
        <begin position="1"/>
        <end position="45"/>
    </location>
</feature>
<accession>A0A9P7MW21</accession>
<dbReference type="Proteomes" id="UP000784919">
    <property type="component" value="Unassembled WGS sequence"/>
</dbReference>
<gene>
    <name evidence="2" type="ORF">E4U56_007143</name>
</gene>
<evidence type="ECO:0000313" key="3">
    <source>
        <dbReference type="Proteomes" id="UP000784919"/>
    </source>
</evidence>
<sequence length="322" mass="35195">MAPLTRVSAKAPEAPGPQGPPELDALPQQEVPDQGQPAPGPATLGTLTHEAEVSRLQAIIAEINAQRNASDAAAAESEARRIASDAAAAQSAALLALATANRTSTAPNVAVTPPGELLPPLVLQIAREMVSVAKEDVYDISINKFEPWNLIRLHPILGFRPSPDEAVSNVDITAGAVSLKKKAVKAHTEKDYGDSLVLWLHSFINYMYIFERLFGDKHVAVLVAMNRFLEFITSKSQQFFWSICLAYAMTHHQHARDSSIHNAEAWLTPISNKFTPSQHRLARSVSAPRRYIGTDSATREVCRKFNSQTGCSYRNCKRRAVP</sequence>